<dbReference type="Proteomes" id="UP001161388">
    <property type="component" value="Unassembled WGS sequence"/>
</dbReference>
<protein>
    <submittedName>
        <fullName evidence="1">Uncharacterized protein</fullName>
    </submittedName>
</protein>
<sequence length="77" mass="8709">MKVQAKFWVSQINHQAPRSNENDSVATVEMQPVYGEGNEDWSKFTPSGKLEMTITNPAAIDQFELGGEYLLTFERAE</sequence>
<evidence type="ECO:0000313" key="1">
    <source>
        <dbReference type="EMBL" id="GLQ26147.1"/>
    </source>
</evidence>
<reference evidence="1" key="1">
    <citation type="journal article" date="2014" name="Int. J. Syst. Evol. Microbiol.">
        <title>Complete genome of a new Firmicutes species belonging to the dominant human colonic microbiota ('Ruminococcus bicirculans') reveals two chromosomes and a selective capacity to utilize plant glucans.</title>
        <authorList>
            <consortium name="NISC Comparative Sequencing Program"/>
            <person name="Wegmann U."/>
            <person name="Louis P."/>
            <person name="Goesmann A."/>
            <person name="Henrissat B."/>
            <person name="Duncan S.H."/>
            <person name="Flint H.J."/>
        </authorList>
    </citation>
    <scope>NUCLEOTIDE SEQUENCE</scope>
    <source>
        <strain evidence="1">NBRC 109915</strain>
    </source>
</reference>
<gene>
    <name evidence="1" type="ORF">GCM10007927_09500</name>
</gene>
<name>A0ABQ5VGD2_9RHOB</name>
<keyword evidence="2" id="KW-1185">Reference proteome</keyword>
<reference evidence="1" key="2">
    <citation type="submission" date="2023-01" db="EMBL/GenBank/DDBJ databases">
        <title>Draft genome sequence of Sulfitobacter pacificus strain NBRC 109915.</title>
        <authorList>
            <person name="Sun Q."/>
            <person name="Mori K."/>
        </authorList>
    </citation>
    <scope>NUCLEOTIDE SEQUENCE</scope>
    <source>
        <strain evidence="1">NBRC 109915</strain>
    </source>
</reference>
<dbReference type="EMBL" id="BSNL01000001">
    <property type="protein sequence ID" value="GLQ26147.1"/>
    <property type="molecule type" value="Genomic_DNA"/>
</dbReference>
<dbReference type="RefSeq" id="WP_284371046.1">
    <property type="nucleotide sequence ID" value="NZ_BSNL01000001.1"/>
</dbReference>
<evidence type="ECO:0000313" key="2">
    <source>
        <dbReference type="Proteomes" id="UP001161388"/>
    </source>
</evidence>
<proteinExistence type="predicted"/>
<accession>A0ABQ5VGD2</accession>
<organism evidence="1 2">
    <name type="scientific">Sulfitobacter pacificus</name>
    <dbReference type="NCBI Taxonomy" id="1499314"/>
    <lineage>
        <taxon>Bacteria</taxon>
        <taxon>Pseudomonadati</taxon>
        <taxon>Pseudomonadota</taxon>
        <taxon>Alphaproteobacteria</taxon>
        <taxon>Rhodobacterales</taxon>
        <taxon>Roseobacteraceae</taxon>
        <taxon>Sulfitobacter</taxon>
    </lineage>
</organism>
<comment type="caution">
    <text evidence="1">The sequence shown here is derived from an EMBL/GenBank/DDBJ whole genome shotgun (WGS) entry which is preliminary data.</text>
</comment>